<proteinExistence type="predicted"/>
<keyword evidence="3" id="KW-1185">Reference proteome</keyword>
<sequence>MINNCNFMMKKSHLIKSFSWFIFFMFLINVSSASTMCYVIVRDVAHVAFGNYLSFTIGLLLTFFSNPPDDEEGFIAKLKRFVIRTAVIQFMVLLALMTYMTIRFFSLNDKIVPSFINICSLIMYSLCGVITLTQVITNRRWRNIVRGFFFVPLYVIQIIFQIYFKINFSPSGYMIVFQWISILSILLAIPLFFICIFIFIMKEKFHKGRLLYIFIYPFIFQIYLHVGYVCFFLYCNEGYLSSVLLFFSSFALSNVLRSAYYLIFPRKKFLDSDIP</sequence>
<reference evidence="2 3" key="2">
    <citation type="journal article" date="2018" name="New Phytol.">
        <title>High intraspecific genome diversity in the model arbuscular mycorrhizal symbiont Rhizophagus irregularis.</title>
        <authorList>
            <person name="Chen E.C.H."/>
            <person name="Morin E."/>
            <person name="Beaudet D."/>
            <person name="Noel J."/>
            <person name="Yildirir G."/>
            <person name="Ndikumana S."/>
            <person name="Charron P."/>
            <person name="St-Onge C."/>
            <person name="Giorgi J."/>
            <person name="Kruger M."/>
            <person name="Marton T."/>
            <person name="Ropars J."/>
            <person name="Grigoriev I.V."/>
            <person name="Hainaut M."/>
            <person name="Henrissat B."/>
            <person name="Roux C."/>
            <person name="Martin F."/>
            <person name="Corradi N."/>
        </authorList>
    </citation>
    <scope>NUCLEOTIDE SEQUENCE [LARGE SCALE GENOMIC DNA]</scope>
    <source>
        <strain evidence="2 3">DAOM 197198</strain>
    </source>
</reference>
<organism evidence="2 3">
    <name type="scientific">Rhizophagus irregularis (strain DAOM 181602 / DAOM 197198 / MUCL 43194)</name>
    <name type="common">Arbuscular mycorrhizal fungus</name>
    <name type="synonym">Glomus intraradices</name>
    <dbReference type="NCBI Taxonomy" id="747089"/>
    <lineage>
        <taxon>Eukaryota</taxon>
        <taxon>Fungi</taxon>
        <taxon>Fungi incertae sedis</taxon>
        <taxon>Mucoromycota</taxon>
        <taxon>Glomeromycotina</taxon>
        <taxon>Glomeromycetes</taxon>
        <taxon>Glomerales</taxon>
        <taxon>Glomeraceae</taxon>
        <taxon>Rhizophagus</taxon>
    </lineage>
</organism>
<feature type="transmembrane region" description="Helical" evidence="1">
    <location>
        <begin position="176"/>
        <end position="199"/>
    </location>
</feature>
<feature type="transmembrane region" description="Helical" evidence="1">
    <location>
        <begin position="86"/>
        <end position="105"/>
    </location>
</feature>
<feature type="transmembrane region" description="Helical" evidence="1">
    <location>
        <begin position="111"/>
        <end position="132"/>
    </location>
</feature>
<name>A0A2P4PYH5_RHIID</name>
<feature type="transmembrane region" description="Helical" evidence="1">
    <location>
        <begin position="240"/>
        <end position="263"/>
    </location>
</feature>
<feature type="transmembrane region" description="Helical" evidence="1">
    <location>
        <begin position="47"/>
        <end position="65"/>
    </location>
</feature>
<feature type="transmembrane region" description="Helical" evidence="1">
    <location>
        <begin position="144"/>
        <end position="164"/>
    </location>
</feature>
<keyword evidence="1" id="KW-1133">Transmembrane helix</keyword>
<comment type="caution">
    <text evidence="2">The sequence shown here is derived from an EMBL/GenBank/DDBJ whole genome shotgun (WGS) entry which is preliminary data.</text>
</comment>
<feature type="transmembrane region" description="Helical" evidence="1">
    <location>
        <begin position="20"/>
        <end position="41"/>
    </location>
</feature>
<keyword evidence="1" id="KW-0472">Membrane</keyword>
<dbReference type="VEuPathDB" id="FungiDB:RhiirFUN_012807"/>
<evidence type="ECO:0000313" key="2">
    <source>
        <dbReference type="EMBL" id="POG70433.1"/>
    </source>
</evidence>
<feature type="transmembrane region" description="Helical" evidence="1">
    <location>
        <begin position="211"/>
        <end position="234"/>
    </location>
</feature>
<dbReference type="EMBL" id="AUPC02000121">
    <property type="protein sequence ID" value="POG70433.1"/>
    <property type="molecule type" value="Genomic_DNA"/>
</dbReference>
<evidence type="ECO:0000256" key="1">
    <source>
        <dbReference type="SAM" id="Phobius"/>
    </source>
</evidence>
<dbReference type="AlphaFoldDB" id="A0A2P4PYH5"/>
<gene>
    <name evidence="2" type="ORF">GLOIN_2v121831</name>
</gene>
<evidence type="ECO:0000313" key="3">
    <source>
        <dbReference type="Proteomes" id="UP000018888"/>
    </source>
</evidence>
<keyword evidence="1" id="KW-0812">Transmembrane</keyword>
<accession>A0A2P4PYH5</accession>
<reference evidence="2 3" key="1">
    <citation type="journal article" date="2013" name="Proc. Natl. Acad. Sci. U.S.A.">
        <title>Genome of an arbuscular mycorrhizal fungus provides insight into the oldest plant symbiosis.</title>
        <authorList>
            <person name="Tisserant E."/>
            <person name="Malbreil M."/>
            <person name="Kuo A."/>
            <person name="Kohler A."/>
            <person name="Symeonidi A."/>
            <person name="Balestrini R."/>
            <person name="Charron P."/>
            <person name="Duensing N."/>
            <person name="Frei Dit Frey N."/>
            <person name="Gianinazzi-Pearson V."/>
            <person name="Gilbert L.B."/>
            <person name="Handa Y."/>
            <person name="Herr J.R."/>
            <person name="Hijri M."/>
            <person name="Koul R."/>
            <person name="Kawaguchi M."/>
            <person name="Krajinski F."/>
            <person name="Lammers P.J."/>
            <person name="Masclaux F.G."/>
            <person name="Murat C."/>
            <person name="Morin E."/>
            <person name="Ndikumana S."/>
            <person name="Pagni M."/>
            <person name="Petitpierre D."/>
            <person name="Requena N."/>
            <person name="Rosikiewicz P."/>
            <person name="Riley R."/>
            <person name="Saito K."/>
            <person name="San Clemente H."/>
            <person name="Shapiro H."/>
            <person name="van Tuinen D."/>
            <person name="Becard G."/>
            <person name="Bonfante P."/>
            <person name="Paszkowski U."/>
            <person name="Shachar-Hill Y.Y."/>
            <person name="Tuskan G.A."/>
            <person name="Young P.W."/>
            <person name="Sanders I.R."/>
            <person name="Henrissat B."/>
            <person name="Rensing S.A."/>
            <person name="Grigoriev I.V."/>
            <person name="Corradi N."/>
            <person name="Roux C."/>
            <person name="Martin F."/>
        </authorList>
    </citation>
    <scope>NUCLEOTIDE SEQUENCE [LARGE SCALE GENOMIC DNA]</scope>
    <source>
        <strain evidence="2 3">DAOM 197198</strain>
    </source>
</reference>
<dbReference type="Proteomes" id="UP000018888">
    <property type="component" value="Unassembled WGS sequence"/>
</dbReference>
<protein>
    <submittedName>
        <fullName evidence="2">Uncharacterized protein</fullName>
    </submittedName>
</protein>